<name>A0A9E3ZSY2_9ENTE</name>
<protein>
    <submittedName>
        <fullName evidence="2">DUF4064 domain-containing protein</fullName>
    </submittedName>
</protein>
<keyword evidence="1" id="KW-1133">Transmembrane helix</keyword>
<feature type="transmembrane region" description="Helical" evidence="1">
    <location>
        <begin position="7"/>
        <end position="28"/>
    </location>
</feature>
<evidence type="ECO:0000256" key="1">
    <source>
        <dbReference type="SAM" id="Phobius"/>
    </source>
</evidence>
<accession>A0A9E3ZSY2</accession>
<feature type="transmembrane region" description="Helical" evidence="1">
    <location>
        <begin position="57"/>
        <end position="79"/>
    </location>
</feature>
<reference evidence="2" key="1">
    <citation type="journal article" date="2021" name="PeerJ">
        <title>Extensive microbial diversity within the chicken gut microbiome revealed by metagenomics and culture.</title>
        <authorList>
            <person name="Gilroy R."/>
            <person name="Ravi A."/>
            <person name="Getino M."/>
            <person name="Pursley I."/>
            <person name="Horton D.L."/>
            <person name="Alikhan N.F."/>
            <person name="Baker D."/>
            <person name="Gharbi K."/>
            <person name="Hall N."/>
            <person name="Watson M."/>
            <person name="Adriaenssens E.M."/>
            <person name="Foster-Nyarko E."/>
            <person name="Jarju S."/>
            <person name="Secka A."/>
            <person name="Antonio M."/>
            <person name="Oren A."/>
            <person name="Chaudhuri R.R."/>
            <person name="La Ragione R."/>
            <person name="Hildebrand F."/>
            <person name="Pallen M.J."/>
        </authorList>
    </citation>
    <scope>NUCLEOTIDE SEQUENCE</scope>
    <source>
        <strain evidence="2">150</strain>
    </source>
</reference>
<proteinExistence type="predicted"/>
<sequence length="133" mass="15434">MKRRIERITLFLAALWNIITATLTIIGYSNWFKNEGITAFEEANQVNYISTSLLDSLINIIMVYGLLILTMGIINLFITKQLERERYNKKTFIWLVVCLLIQFLSFDVIGVLLYIVTITLYSARNRAYKVATN</sequence>
<feature type="transmembrane region" description="Helical" evidence="1">
    <location>
        <begin position="91"/>
        <end position="116"/>
    </location>
</feature>
<dbReference type="EMBL" id="JAJJVO010000066">
    <property type="protein sequence ID" value="MCC9273503.1"/>
    <property type="molecule type" value="Genomic_DNA"/>
</dbReference>
<gene>
    <name evidence="2" type="ORF">K8V42_04345</name>
</gene>
<keyword evidence="1" id="KW-0812">Transmembrane</keyword>
<reference evidence="2" key="2">
    <citation type="submission" date="2021-11" db="EMBL/GenBank/DDBJ databases">
        <authorList>
            <person name="Gilroy R."/>
        </authorList>
    </citation>
    <scope>NUCLEOTIDE SEQUENCE</scope>
    <source>
        <strain evidence="2">150</strain>
    </source>
</reference>
<comment type="caution">
    <text evidence="2">The sequence shown here is derived from an EMBL/GenBank/DDBJ whole genome shotgun (WGS) entry which is preliminary data.</text>
</comment>
<evidence type="ECO:0000313" key="3">
    <source>
        <dbReference type="Proteomes" id="UP000813384"/>
    </source>
</evidence>
<evidence type="ECO:0000313" key="2">
    <source>
        <dbReference type="EMBL" id="MCC9273503.1"/>
    </source>
</evidence>
<dbReference type="AlphaFoldDB" id="A0A9E3ZSY2"/>
<keyword evidence="1" id="KW-0472">Membrane</keyword>
<dbReference type="Proteomes" id="UP000813384">
    <property type="component" value="Unassembled WGS sequence"/>
</dbReference>
<organism evidence="2 3">
    <name type="scientific">Enterococcus aquimarinus</name>
    <dbReference type="NCBI Taxonomy" id="328396"/>
    <lineage>
        <taxon>Bacteria</taxon>
        <taxon>Bacillati</taxon>
        <taxon>Bacillota</taxon>
        <taxon>Bacilli</taxon>
        <taxon>Lactobacillales</taxon>
        <taxon>Enterococcaceae</taxon>
        <taxon>Enterococcus</taxon>
    </lineage>
</organism>